<accession>A0A6C0EHD6</accession>
<proteinExistence type="predicted"/>
<organism evidence="1">
    <name type="scientific">viral metagenome</name>
    <dbReference type="NCBI Taxonomy" id="1070528"/>
    <lineage>
        <taxon>unclassified sequences</taxon>
        <taxon>metagenomes</taxon>
        <taxon>organismal metagenomes</taxon>
    </lineage>
</organism>
<reference evidence="1" key="1">
    <citation type="journal article" date="2020" name="Nature">
        <title>Giant virus diversity and host interactions through global metagenomics.</title>
        <authorList>
            <person name="Schulz F."/>
            <person name="Roux S."/>
            <person name="Paez-Espino D."/>
            <person name="Jungbluth S."/>
            <person name="Walsh D.A."/>
            <person name="Denef V.J."/>
            <person name="McMahon K.D."/>
            <person name="Konstantinidis K.T."/>
            <person name="Eloe-Fadrosh E.A."/>
            <person name="Kyrpides N.C."/>
            <person name="Woyke T."/>
        </authorList>
    </citation>
    <scope>NUCLEOTIDE SEQUENCE</scope>
    <source>
        <strain evidence="1">GVMAG-M-3300001348-25</strain>
    </source>
</reference>
<dbReference type="AlphaFoldDB" id="A0A6C0EHD6"/>
<name>A0A6C0EHD6_9ZZZZ</name>
<sequence>MQNQYNKFPYYIILLPSKIHCNLSLHKYTINSLRLL</sequence>
<dbReference type="EMBL" id="MN738851">
    <property type="protein sequence ID" value="QHT28021.1"/>
    <property type="molecule type" value="Genomic_DNA"/>
</dbReference>
<evidence type="ECO:0000313" key="1">
    <source>
        <dbReference type="EMBL" id="QHT28021.1"/>
    </source>
</evidence>
<protein>
    <submittedName>
        <fullName evidence="1">Uncharacterized protein</fullName>
    </submittedName>
</protein>